<keyword evidence="9 21" id="KW-1133">Transmembrane helix</keyword>
<organism evidence="23 24">
    <name type="scientific">Anser brachyrhynchus</name>
    <name type="common">Pink-footed goose</name>
    <dbReference type="NCBI Taxonomy" id="132585"/>
    <lineage>
        <taxon>Eukaryota</taxon>
        <taxon>Metazoa</taxon>
        <taxon>Chordata</taxon>
        <taxon>Craniata</taxon>
        <taxon>Vertebrata</taxon>
        <taxon>Euteleostomi</taxon>
        <taxon>Archelosauria</taxon>
        <taxon>Archosauria</taxon>
        <taxon>Dinosauria</taxon>
        <taxon>Saurischia</taxon>
        <taxon>Theropoda</taxon>
        <taxon>Coelurosauria</taxon>
        <taxon>Aves</taxon>
        <taxon>Neognathae</taxon>
        <taxon>Galloanserae</taxon>
        <taxon>Anseriformes</taxon>
        <taxon>Anatidae</taxon>
        <taxon>Anserinae</taxon>
        <taxon>Anser</taxon>
    </lineage>
</organism>
<dbReference type="Proteomes" id="UP000694426">
    <property type="component" value="Unplaced"/>
</dbReference>
<evidence type="ECO:0000256" key="21">
    <source>
        <dbReference type="SAM" id="Phobius"/>
    </source>
</evidence>
<dbReference type="GO" id="GO:0005272">
    <property type="term" value="F:sodium channel activity"/>
    <property type="evidence" value="ECO:0007669"/>
    <property type="project" value="UniProtKB-KW"/>
</dbReference>
<dbReference type="InterPro" id="IPR027098">
    <property type="entry name" value="Na_channel_b1/b3"/>
</dbReference>
<dbReference type="PANTHER" id="PTHR10546">
    <property type="entry name" value="SODIUM CHANNEL SUBUNIT BETA-1 AND 3"/>
    <property type="match status" value="1"/>
</dbReference>
<evidence type="ECO:0000256" key="20">
    <source>
        <dbReference type="SAM" id="MobiDB-lite"/>
    </source>
</evidence>
<evidence type="ECO:0000256" key="19">
    <source>
        <dbReference type="ARBA" id="ARBA00049669"/>
    </source>
</evidence>
<evidence type="ECO:0000256" key="4">
    <source>
        <dbReference type="ARBA" id="ARBA00022461"/>
    </source>
</evidence>
<sequence length="410" mass="43553">PRAESSPPPSIRIYFGGRISDANIADILPPALTEPHVRAAGAGGCRSAARSPDSTRRCRGGAAEPPGAGRSPAAPRVGAGAGRKGGEGRARACLPGAGPPARARQGSAQPLPSEGGGGRGRPGGEAPPAPSRGHLLPAAAPALSVVLPPGRGSRPAGKAAPEDPGALGGIHPPSALSSGHAGGILLHRGRGGERSRSVFRQSRCPGWEICSSLPTMAALPRLVWVSSAVLVLWAGFCSAVCVEVPSETEAVQGKHMKLLCISCMKREEVTASTMVEWFYRPEGGKDEPIYKYRNTNEEFPSRFSGRLQWNGSKDMQDVSITVLNVTLNDSGIYTCNITREFEFEIHRPLFTSSRQIHLTVVEEAGEDFTSVISEIMMYILLVFLTLWLLIEMVYCYRKVSKAEEAAQENA</sequence>
<dbReference type="GO" id="GO:0019871">
    <property type="term" value="F:sodium channel inhibitor activity"/>
    <property type="evidence" value="ECO:0007669"/>
    <property type="project" value="TreeGrafter"/>
</dbReference>
<dbReference type="InterPro" id="IPR036179">
    <property type="entry name" value="Ig-like_dom_sf"/>
</dbReference>
<dbReference type="Pfam" id="PF07686">
    <property type="entry name" value="V-set"/>
    <property type="match status" value="1"/>
</dbReference>
<evidence type="ECO:0000256" key="12">
    <source>
        <dbReference type="ARBA" id="ARBA00023136"/>
    </source>
</evidence>
<name>A0A8B9I3E7_9AVES</name>
<dbReference type="InterPro" id="IPR003599">
    <property type="entry name" value="Ig_sub"/>
</dbReference>
<evidence type="ECO:0000256" key="15">
    <source>
        <dbReference type="ARBA" id="ARBA00023201"/>
    </source>
</evidence>
<dbReference type="GO" id="GO:0086005">
    <property type="term" value="P:ventricular cardiac muscle cell action potential"/>
    <property type="evidence" value="ECO:0007669"/>
    <property type="project" value="TreeGrafter"/>
</dbReference>
<keyword evidence="16" id="KW-0407">Ion channel</keyword>
<evidence type="ECO:0000313" key="23">
    <source>
        <dbReference type="Ensembl" id="ENSABRP00000005941.1"/>
    </source>
</evidence>
<dbReference type="GO" id="GO:0001518">
    <property type="term" value="C:voltage-gated sodium channel complex"/>
    <property type="evidence" value="ECO:0007669"/>
    <property type="project" value="InterPro"/>
</dbReference>
<evidence type="ECO:0000256" key="10">
    <source>
        <dbReference type="ARBA" id="ARBA00023053"/>
    </source>
</evidence>
<evidence type="ECO:0000256" key="1">
    <source>
        <dbReference type="ARBA" id="ARBA00004251"/>
    </source>
</evidence>
<dbReference type="GeneTree" id="ENSGT00390000018560"/>
<evidence type="ECO:0000256" key="6">
    <source>
        <dbReference type="ARBA" id="ARBA00022692"/>
    </source>
</evidence>
<feature type="compositionally biased region" description="Low complexity" evidence="20">
    <location>
        <begin position="60"/>
        <end position="78"/>
    </location>
</feature>
<dbReference type="InterPro" id="IPR013106">
    <property type="entry name" value="Ig_V-set"/>
</dbReference>
<keyword evidence="3" id="KW-0813">Transport</keyword>
<dbReference type="SUPFAM" id="SSF48726">
    <property type="entry name" value="Immunoglobulin"/>
    <property type="match status" value="1"/>
</dbReference>
<keyword evidence="10" id="KW-0915">Sodium</keyword>
<comment type="similarity">
    <text evidence="2">Belongs to the sodium channel auxiliary subunit SCN3B (TC 8.A.17) family.</text>
</comment>
<dbReference type="AlphaFoldDB" id="A0A8B9I3E7"/>
<feature type="region of interest" description="Disordered" evidence="20">
    <location>
        <begin position="39"/>
        <end position="180"/>
    </location>
</feature>
<accession>A0A8B9I3E7</accession>
<keyword evidence="8" id="KW-0851">Voltage-gated channel</keyword>
<dbReference type="PROSITE" id="PS50835">
    <property type="entry name" value="IG_LIKE"/>
    <property type="match status" value="1"/>
</dbReference>
<comment type="subcellular location">
    <subcellularLocation>
        <location evidence="1">Cell membrane</location>
        <topology evidence="1">Single-pass type I membrane protein</topology>
    </subcellularLocation>
</comment>
<dbReference type="InterPro" id="IPR013783">
    <property type="entry name" value="Ig-like_fold"/>
</dbReference>
<dbReference type="Gene3D" id="2.60.40.10">
    <property type="entry name" value="Immunoglobulins"/>
    <property type="match status" value="1"/>
</dbReference>
<evidence type="ECO:0000256" key="3">
    <source>
        <dbReference type="ARBA" id="ARBA00022448"/>
    </source>
</evidence>
<proteinExistence type="inferred from homology"/>
<evidence type="ECO:0000256" key="7">
    <source>
        <dbReference type="ARBA" id="ARBA00022729"/>
    </source>
</evidence>
<evidence type="ECO:0000256" key="17">
    <source>
        <dbReference type="ARBA" id="ARBA00023319"/>
    </source>
</evidence>
<dbReference type="InterPro" id="IPR007110">
    <property type="entry name" value="Ig-like_dom"/>
</dbReference>
<keyword evidence="4" id="KW-0894">Sodium channel</keyword>
<feature type="compositionally biased region" description="Gly residues" evidence="20">
    <location>
        <begin position="114"/>
        <end position="123"/>
    </location>
</feature>
<reference evidence="23" key="1">
    <citation type="submission" date="2025-08" db="UniProtKB">
        <authorList>
            <consortium name="Ensembl"/>
        </authorList>
    </citation>
    <scope>IDENTIFICATION</scope>
</reference>
<evidence type="ECO:0000256" key="18">
    <source>
        <dbReference type="ARBA" id="ARBA00044530"/>
    </source>
</evidence>
<evidence type="ECO:0000259" key="22">
    <source>
        <dbReference type="PROSITE" id="PS50835"/>
    </source>
</evidence>
<evidence type="ECO:0000313" key="24">
    <source>
        <dbReference type="Proteomes" id="UP000694426"/>
    </source>
</evidence>
<reference evidence="23" key="2">
    <citation type="submission" date="2025-09" db="UniProtKB">
        <authorList>
            <consortium name="Ensembl"/>
        </authorList>
    </citation>
    <scope>IDENTIFICATION</scope>
</reference>
<evidence type="ECO:0000256" key="8">
    <source>
        <dbReference type="ARBA" id="ARBA00022882"/>
    </source>
</evidence>
<keyword evidence="6 21" id="KW-0812">Transmembrane</keyword>
<dbReference type="SMART" id="SM00409">
    <property type="entry name" value="IG"/>
    <property type="match status" value="1"/>
</dbReference>
<dbReference type="Ensembl" id="ENSABRT00000008552.1">
    <property type="protein sequence ID" value="ENSABRP00000005941.1"/>
    <property type="gene ID" value="ENSABRG00000005519.1"/>
</dbReference>
<keyword evidence="13" id="KW-1015">Disulfide bond</keyword>
<keyword evidence="7" id="KW-0732">Signal</keyword>
<keyword evidence="12 21" id="KW-0472">Membrane</keyword>
<evidence type="ECO:0000256" key="2">
    <source>
        <dbReference type="ARBA" id="ARBA00010404"/>
    </source>
</evidence>
<evidence type="ECO:0000256" key="14">
    <source>
        <dbReference type="ARBA" id="ARBA00023180"/>
    </source>
</evidence>
<keyword evidence="14" id="KW-0325">Glycoprotein</keyword>
<evidence type="ECO:0000256" key="9">
    <source>
        <dbReference type="ARBA" id="ARBA00022989"/>
    </source>
</evidence>
<comment type="subunit">
    <text evidence="19">A voltage-gated sodium (Nav) channel consists of an ion-conducting pore-forming alpha subunit functional on its own that is regulated by one or more beta subunits. Forms homodimers and homotrimers. SCN3B is non-covalently associated with alpha subunits and induces the formation of alpha subunit oligomers, including trimers. Interacts with SCN5A/Nav1.5; regulatory subunit of SCN5A/Nav1.5. Interacts with SCN7A/Nav2.1; probable regulatory subunit of SCN7A/Nav2.1. Interacts with SCN10A; regulatory subunit of SCN10A/Nav1.8. Interacts with NFASC; probably involved in targeting the sodium channels to the nodes of Ranvier.</text>
</comment>
<evidence type="ECO:0000256" key="16">
    <source>
        <dbReference type="ARBA" id="ARBA00023303"/>
    </source>
</evidence>
<feature type="domain" description="Ig-like" evidence="22">
    <location>
        <begin position="214"/>
        <end position="346"/>
    </location>
</feature>
<dbReference type="FunFam" id="2.60.40.10:FF:000375">
    <property type="entry name" value="Sodium channel beta 1 subunit"/>
    <property type="match status" value="1"/>
</dbReference>
<feature type="compositionally biased region" description="Low complexity" evidence="20">
    <location>
        <begin position="131"/>
        <end position="149"/>
    </location>
</feature>
<evidence type="ECO:0000256" key="11">
    <source>
        <dbReference type="ARBA" id="ARBA00023065"/>
    </source>
</evidence>
<keyword evidence="17" id="KW-0393">Immunoglobulin domain</keyword>
<dbReference type="PANTHER" id="PTHR10546:SF1">
    <property type="entry name" value="SODIUM CHANNEL SUBUNIT BETA-3"/>
    <property type="match status" value="1"/>
</dbReference>
<keyword evidence="15" id="KW-0739">Sodium transport</keyword>
<keyword evidence="5" id="KW-1003">Cell membrane</keyword>
<keyword evidence="11" id="KW-0406">Ion transport</keyword>
<dbReference type="GO" id="GO:0086091">
    <property type="term" value="P:regulation of heart rate by cardiac conduction"/>
    <property type="evidence" value="ECO:0007669"/>
    <property type="project" value="TreeGrafter"/>
</dbReference>
<dbReference type="GO" id="GO:0044325">
    <property type="term" value="F:transmembrane transporter binding"/>
    <property type="evidence" value="ECO:0007669"/>
    <property type="project" value="TreeGrafter"/>
</dbReference>
<evidence type="ECO:0000256" key="5">
    <source>
        <dbReference type="ARBA" id="ARBA00022475"/>
    </source>
</evidence>
<evidence type="ECO:0000256" key="13">
    <source>
        <dbReference type="ARBA" id="ARBA00023157"/>
    </source>
</evidence>
<gene>
    <name evidence="23" type="primary">SCN3B</name>
</gene>
<feature type="transmembrane region" description="Helical" evidence="21">
    <location>
        <begin position="375"/>
        <end position="396"/>
    </location>
</feature>
<keyword evidence="24" id="KW-1185">Reference proteome</keyword>
<protein>
    <recommendedName>
        <fullName evidence="18">Sodium channel regulatory subunit beta-3</fullName>
    </recommendedName>
</protein>